<gene>
    <name evidence="2" type="ORF">AMQ74_01297</name>
</gene>
<dbReference type="Gene3D" id="1.10.150.240">
    <property type="entry name" value="Putative phosphatase, domain 2"/>
    <property type="match status" value="1"/>
</dbReference>
<dbReference type="InterPro" id="IPR006439">
    <property type="entry name" value="HAD-SF_hydro_IA"/>
</dbReference>
<protein>
    <submittedName>
        <fullName evidence="2">Putative HAD-hydrolase</fullName>
        <ecNumber evidence="2">3.-.-.-</ecNumber>
    </submittedName>
</protein>
<reference evidence="2 3" key="1">
    <citation type="journal article" date="2016" name="ISME J.">
        <title>Chasing the elusive Euryarchaeota class WSA2: genomes reveal a uniquely fastidious methyl-reducing methanogen.</title>
        <authorList>
            <person name="Nobu M.K."/>
            <person name="Narihiro T."/>
            <person name="Kuroda K."/>
            <person name="Mei R."/>
            <person name="Liu W.T."/>
        </authorList>
    </citation>
    <scope>NUCLEOTIDE SEQUENCE [LARGE SCALE GENOMIC DNA]</scope>
    <source>
        <strain evidence="2">U1lsi0528_Bin089</strain>
    </source>
</reference>
<comment type="similarity">
    <text evidence="1">Belongs to the HAD-like hydrolase superfamily.</text>
</comment>
<dbReference type="Proteomes" id="UP000075578">
    <property type="component" value="Unassembled WGS sequence"/>
</dbReference>
<keyword evidence="2" id="KW-0378">Hydrolase</keyword>
<dbReference type="Pfam" id="PF13419">
    <property type="entry name" value="HAD_2"/>
    <property type="match status" value="1"/>
</dbReference>
<evidence type="ECO:0000313" key="3">
    <source>
        <dbReference type="Proteomes" id="UP000075578"/>
    </source>
</evidence>
<dbReference type="EMBL" id="LNGD01000086">
    <property type="protein sequence ID" value="KYC50197.1"/>
    <property type="molecule type" value="Genomic_DNA"/>
</dbReference>
<dbReference type="NCBIfam" id="TIGR01549">
    <property type="entry name" value="HAD-SF-IA-v1"/>
    <property type="match status" value="1"/>
</dbReference>
<dbReference type="EC" id="3.-.-.-" evidence="2"/>
<dbReference type="InterPro" id="IPR036412">
    <property type="entry name" value="HAD-like_sf"/>
</dbReference>
<proteinExistence type="inferred from homology"/>
<dbReference type="PANTHER" id="PTHR43434:SF1">
    <property type="entry name" value="PHOSPHOGLYCOLATE PHOSPHATASE"/>
    <property type="match status" value="1"/>
</dbReference>
<organism evidence="2 3">
    <name type="scientific">Candidatus Methanofastidiosum methylothiophilum</name>
    <dbReference type="NCBI Taxonomy" id="1705564"/>
    <lineage>
        <taxon>Archaea</taxon>
        <taxon>Methanobacteriati</taxon>
        <taxon>Methanobacteriota</taxon>
        <taxon>Stenosarchaea group</taxon>
        <taxon>Candidatus Methanofastidiosia</taxon>
        <taxon>Candidatus Methanofastidiosales</taxon>
        <taxon>Candidatus Methanofastidiosaceae</taxon>
        <taxon>Candidatus Methanofastidiosum</taxon>
    </lineage>
</organism>
<dbReference type="NCBIfam" id="TIGR01509">
    <property type="entry name" value="HAD-SF-IA-v3"/>
    <property type="match status" value="1"/>
</dbReference>
<dbReference type="InterPro" id="IPR023198">
    <property type="entry name" value="PGP-like_dom2"/>
</dbReference>
<dbReference type="SFLD" id="SFLDG01129">
    <property type="entry name" value="C1.5:_HAD__Beta-PGM__Phosphata"/>
    <property type="match status" value="1"/>
</dbReference>
<dbReference type="PRINTS" id="PR00413">
    <property type="entry name" value="HADHALOGNASE"/>
</dbReference>
<dbReference type="InterPro" id="IPR050155">
    <property type="entry name" value="HAD-like_hydrolase_sf"/>
</dbReference>
<sequence>MDISLARYELFLFDMDGTLVKFKLDFDYLKRSTRKILEENGVYLEIKGSLIETIKELRPLFDTDEAYNNFVKGIEDTISQHEIETAEKAEVFPHSKELLDTLRLKGKKIGIITRNCKKASLRTLEVSGLIGYMDVIVTREDVINVKPHPEHVEVAINHLGKKPSETVVVGDHRYDIASGKRAGCFTIGILSGVSSEELLKEADVVVSSLDEIISYL</sequence>
<comment type="caution">
    <text evidence="2">The sequence shown here is derived from an EMBL/GenBank/DDBJ whole genome shotgun (WGS) entry which is preliminary data.</text>
</comment>
<name>A0A150IYX7_9EURY</name>
<dbReference type="Gene3D" id="3.40.50.1000">
    <property type="entry name" value="HAD superfamily/HAD-like"/>
    <property type="match status" value="1"/>
</dbReference>
<evidence type="ECO:0000313" key="2">
    <source>
        <dbReference type="EMBL" id="KYC50197.1"/>
    </source>
</evidence>
<dbReference type="AlphaFoldDB" id="A0A150IYX7"/>
<dbReference type="GO" id="GO:0006281">
    <property type="term" value="P:DNA repair"/>
    <property type="evidence" value="ECO:0007669"/>
    <property type="project" value="TreeGrafter"/>
</dbReference>
<dbReference type="SUPFAM" id="SSF56784">
    <property type="entry name" value="HAD-like"/>
    <property type="match status" value="1"/>
</dbReference>
<dbReference type="InterPro" id="IPR041492">
    <property type="entry name" value="HAD_2"/>
</dbReference>
<accession>A0A150IYX7</accession>
<dbReference type="PANTHER" id="PTHR43434">
    <property type="entry name" value="PHOSPHOGLYCOLATE PHOSPHATASE"/>
    <property type="match status" value="1"/>
</dbReference>
<dbReference type="InterPro" id="IPR023214">
    <property type="entry name" value="HAD_sf"/>
</dbReference>
<dbReference type="GO" id="GO:0008967">
    <property type="term" value="F:phosphoglycolate phosphatase activity"/>
    <property type="evidence" value="ECO:0007669"/>
    <property type="project" value="TreeGrafter"/>
</dbReference>
<evidence type="ECO:0000256" key="1">
    <source>
        <dbReference type="ARBA" id="ARBA00007958"/>
    </source>
</evidence>
<dbReference type="SFLD" id="SFLDS00003">
    <property type="entry name" value="Haloacid_Dehalogenase"/>
    <property type="match status" value="1"/>
</dbReference>